<sequence>MGPGTPNSGTTSLSALSTTAIKDGHTGQPLPHSRHSHHSPSASTTSTTTLEAERADRISRLAGLERVATARAGGHSHHPQRHVRRLAPGLLLRGHPDPERTQHRRQRQRHRERWRPHHLGQRQRRLRRRQDERGPRPGRSRLQRRRPQRRGRCESGRLRRGREHYQRSDVVRGASAAASPSASSRLEPYVLGLRSAGFLWRRCVLPGWVGDPRAWGAGCQNGRWGHV</sequence>
<dbReference type="VEuPathDB" id="FungiDB:ATEG_08930"/>
<feature type="compositionally biased region" description="Low complexity" evidence="1">
    <location>
        <begin position="174"/>
        <end position="184"/>
    </location>
</feature>
<protein>
    <submittedName>
        <fullName evidence="2">Uncharacterized protein</fullName>
    </submittedName>
</protein>
<feature type="region of interest" description="Disordered" evidence="1">
    <location>
        <begin position="1"/>
        <end position="52"/>
    </location>
</feature>
<dbReference type="HOGENOM" id="CLU_1219479_0_0_1"/>
<feature type="compositionally biased region" description="Basic residues" evidence="1">
    <location>
        <begin position="136"/>
        <end position="150"/>
    </location>
</feature>
<dbReference type="eggNOG" id="ENOG502SQG8">
    <property type="taxonomic scope" value="Eukaryota"/>
</dbReference>
<feature type="compositionally biased region" description="Low complexity" evidence="1">
    <location>
        <begin position="8"/>
        <end position="20"/>
    </location>
</feature>
<dbReference type="GeneID" id="4323231"/>
<dbReference type="AlphaFoldDB" id="Q0CBK4"/>
<dbReference type="RefSeq" id="XP_001217516.1">
    <property type="nucleotide sequence ID" value="XM_001217515.1"/>
</dbReference>
<evidence type="ECO:0000313" key="2">
    <source>
        <dbReference type="EMBL" id="EAU31062.1"/>
    </source>
</evidence>
<name>Q0CBK4_ASPTN</name>
<organism evidence="2 3">
    <name type="scientific">Aspergillus terreus (strain NIH 2624 / FGSC A1156)</name>
    <dbReference type="NCBI Taxonomy" id="341663"/>
    <lineage>
        <taxon>Eukaryota</taxon>
        <taxon>Fungi</taxon>
        <taxon>Dikarya</taxon>
        <taxon>Ascomycota</taxon>
        <taxon>Pezizomycotina</taxon>
        <taxon>Eurotiomycetes</taxon>
        <taxon>Eurotiomycetidae</taxon>
        <taxon>Eurotiales</taxon>
        <taxon>Aspergillaceae</taxon>
        <taxon>Aspergillus</taxon>
        <taxon>Aspergillus subgen. Circumdati</taxon>
    </lineage>
</organism>
<gene>
    <name evidence="2" type="ORF">ATEG_08930</name>
</gene>
<dbReference type="OrthoDB" id="5315820at2759"/>
<accession>Q0CBK4</accession>
<feature type="compositionally biased region" description="Basic and acidic residues" evidence="1">
    <location>
        <begin position="151"/>
        <end position="170"/>
    </location>
</feature>
<dbReference type="EMBL" id="CH476606">
    <property type="protein sequence ID" value="EAU31062.1"/>
    <property type="molecule type" value="Genomic_DNA"/>
</dbReference>
<feature type="compositionally biased region" description="Basic residues" evidence="1">
    <location>
        <begin position="102"/>
        <end position="128"/>
    </location>
</feature>
<feature type="compositionally biased region" description="Low complexity" evidence="1">
    <location>
        <begin position="39"/>
        <end position="50"/>
    </location>
</feature>
<evidence type="ECO:0000256" key="1">
    <source>
        <dbReference type="SAM" id="MobiDB-lite"/>
    </source>
</evidence>
<dbReference type="Proteomes" id="UP000007963">
    <property type="component" value="Unassembled WGS sequence"/>
</dbReference>
<feature type="region of interest" description="Disordered" evidence="1">
    <location>
        <begin position="70"/>
        <end position="184"/>
    </location>
</feature>
<evidence type="ECO:0000313" key="3">
    <source>
        <dbReference type="Proteomes" id="UP000007963"/>
    </source>
</evidence>
<dbReference type="STRING" id="341663.Q0CBK4"/>
<feature type="compositionally biased region" description="Basic residues" evidence="1">
    <location>
        <begin position="74"/>
        <end position="85"/>
    </location>
</feature>
<proteinExistence type="predicted"/>
<reference evidence="3" key="1">
    <citation type="submission" date="2005-09" db="EMBL/GenBank/DDBJ databases">
        <title>Annotation of the Aspergillus terreus NIH2624 genome.</title>
        <authorList>
            <person name="Birren B.W."/>
            <person name="Lander E.S."/>
            <person name="Galagan J.E."/>
            <person name="Nusbaum C."/>
            <person name="Devon K."/>
            <person name="Henn M."/>
            <person name="Ma L.-J."/>
            <person name="Jaffe D.B."/>
            <person name="Butler J."/>
            <person name="Alvarez P."/>
            <person name="Gnerre S."/>
            <person name="Grabherr M."/>
            <person name="Kleber M."/>
            <person name="Mauceli E.W."/>
            <person name="Brockman W."/>
            <person name="Rounsley S."/>
            <person name="Young S.K."/>
            <person name="LaButti K."/>
            <person name="Pushparaj V."/>
            <person name="DeCaprio D."/>
            <person name="Crawford M."/>
            <person name="Koehrsen M."/>
            <person name="Engels R."/>
            <person name="Montgomery P."/>
            <person name="Pearson M."/>
            <person name="Howarth C."/>
            <person name="Larson L."/>
            <person name="Luoma S."/>
            <person name="White J."/>
            <person name="Alvarado L."/>
            <person name="Kodira C.D."/>
            <person name="Zeng Q."/>
            <person name="Oleary S."/>
            <person name="Yandava C."/>
            <person name="Denning D.W."/>
            <person name="Nierman W.C."/>
            <person name="Milne T."/>
            <person name="Madden K."/>
        </authorList>
    </citation>
    <scope>NUCLEOTIDE SEQUENCE [LARGE SCALE GENOMIC DNA]</scope>
    <source>
        <strain evidence="3">NIH 2624 / FGSC A1156</strain>
    </source>
</reference>